<comment type="caution">
    <text evidence="1">The sequence shown here is derived from an EMBL/GenBank/DDBJ whole genome shotgun (WGS) entry which is preliminary data.</text>
</comment>
<keyword evidence="2" id="KW-1185">Reference proteome</keyword>
<dbReference type="EMBL" id="CAKMRJ010000001">
    <property type="protein sequence ID" value="CAH1412573.1"/>
    <property type="molecule type" value="Genomic_DNA"/>
</dbReference>
<gene>
    <name evidence="1" type="ORF">LVIROSA_LOCUS581</name>
</gene>
<protein>
    <submittedName>
        <fullName evidence="1">Uncharacterized protein</fullName>
    </submittedName>
</protein>
<dbReference type="InterPro" id="IPR027417">
    <property type="entry name" value="P-loop_NTPase"/>
</dbReference>
<dbReference type="Gene3D" id="3.40.50.300">
    <property type="entry name" value="P-loop containing nucleotide triphosphate hydrolases"/>
    <property type="match status" value="1"/>
</dbReference>
<organism evidence="1 2">
    <name type="scientific">Lactuca virosa</name>
    <dbReference type="NCBI Taxonomy" id="75947"/>
    <lineage>
        <taxon>Eukaryota</taxon>
        <taxon>Viridiplantae</taxon>
        <taxon>Streptophyta</taxon>
        <taxon>Embryophyta</taxon>
        <taxon>Tracheophyta</taxon>
        <taxon>Spermatophyta</taxon>
        <taxon>Magnoliopsida</taxon>
        <taxon>eudicotyledons</taxon>
        <taxon>Gunneridae</taxon>
        <taxon>Pentapetalae</taxon>
        <taxon>asterids</taxon>
        <taxon>campanulids</taxon>
        <taxon>Asterales</taxon>
        <taxon>Asteraceae</taxon>
        <taxon>Cichorioideae</taxon>
        <taxon>Cichorieae</taxon>
        <taxon>Lactucinae</taxon>
        <taxon>Lactuca</taxon>
    </lineage>
</organism>
<evidence type="ECO:0000313" key="2">
    <source>
        <dbReference type="Proteomes" id="UP001157418"/>
    </source>
</evidence>
<sequence length="144" mass="15293">MKLLASFHKSFPNLRLSFFSSIPAKSPNLPSPFLPLPPIKIFHQCPSPPIATSIVVAPLFSPSSPSFNSSDLHRSLEAYTALGDYGGGDSALASLWDALPSVFLDGGQISLPPSYGKSSVLQALLGEIFLLNGLGSVTRRLLVL</sequence>
<evidence type="ECO:0000313" key="1">
    <source>
        <dbReference type="EMBL" id="CAH1412573.1"/>
    </source>
</evidence>
<proteinExistence type="predicted"/>
<dbReference type="Proteomes" id="UP001157418">
    <property type="component" value="Unassembled WGS sequence"/>
</dbReference>
<name>A0AAU9LV97_9ASTR</name>
<accession>A0AAU9LV97</accession>
<reference evidence="1 2" key="1">
    <citation type="submission" date="2022-01" db="EMBL/GenBank/DDBJ databases">
        <authorList>
            <person name="Xiong W."/>
            <person name="Schranz E."/>
        </authorList>
    </citation>
    <scope>NUCLEOTIDE SEQUENCE [LARGE SCALE GENOMIC DNA]</scope>
</reference>
<dbReference type="AlphaFoldDB" id="A0AAU9LV97"/>